<evidence type="ECO:0000313" key="1">
    <source>
        <dbReference type="EMBL" id="MBB5895150.1"/>
    </source>
</evidence>
<protein>
    <submittedName>
        <fullName evidence="1">Uncharacterized protein</fullName>
    </submittedName>
</protein>
<gene>
    <name evidence="1" type="ORF">BJ998_006346</name>
</gene>
<organism evidence="1 2">
    <name type="scientific">Kutzneria kofuensis</name>
    <dbReference type="NCBI Taxonomy" id="103725"/>
    <lineage>
        <taxon>Bacteria</taxon>
        <taxon>Bacillati</taxon>
        <taxon>Actinomycetota</taxon>
        <taxon>Actinomycetes</taxon>
        <taxon>Pseudonocardiales</taxon>
        <taxon>Pseudonocardiaceae</taxon>
        <taxon>Kutzneria</taxon>
    </lineage>
</organism>
<dbReference type="AlphaFoldDB" id="A0A7W9KMD9"/>
<evidence type="ECO:0000313" key="2">
    <source>
        <dbReference type="Proteomes" id="UP000585638"/>
    </source>
</evidence>
<sequence>MERAEIVAVWTREIASVWGPLPDSSLDAMPTPHGWCGHVAGTTPQLALAAAEQIAEAYGLPARSVIVQQTDGGGVFLWAYRTPSAADYHRQWPQPVIDGSEFTDVARSGSGSSLLDYVRLTEMARKHQAEWRDLRGGRPVDIQRFTRRLALLRAGVFDILARSRPAQVRELLLRVGVPAESLPDDVLRALDYPIGNLPTIPRARGVAFAPDRDRTDRIAAPGQG</sequence>
<name>A0A7W9KMD9_9PSEU</name>
<reference evidence="1 2" key="1">
    <citation type="submission" date="2020-08" db="EMBL/GenBank/DDBJ databases">
        <title>Sequencing the genomes of 1000 actinobacteria strains.</title>
        <authorList>
            <person name="Klenk H.-P."/>
        </authorList>
    </citation>
    <scope>NUCLEOTIDE SEQUENCE [LARGE SCALE GENOMIC DNA]</scope>
    <source>
        <strain evidence="1 2">DSM 43851</strain>
    </source>
</reference>
<accession>A0A7W9KMD9</accession>
<dbReference type="RefSeq" id="WP_184866979.1">
    <property type="nucleotide sequence ID" value="NZ_BAAAWY010000024.1"/>
</dbReference>
<dbReference type="EMBL" id="JACHIR010000001">
    <property type="protein sequence ID" value="MBB5895150.1"/>
    <property type="molecule type" value="Genomic_DNA"/>
</dbReference>
<proteinExistence type="predicted"/>
<keyword evidence="2" id="KW-1185">Reference proteome</keyword>
<comment type="caution">
    <text evidence="1">The sequence shown here is derived from an EMBL/GenBank/DDBJ whole genome shotgun (WGS) entry which is preliminary data.</text>
</comment>
<dbReference type="Proteomes" id="UP000585638">
    <property type="component" value="Unassembled WGS sequence"/>
</dbReference>